<organism evidence="2 3">
    <name type="scientific">Edaphobacillus lindanitolerans</name>
    <dbReference type="NCBI Taxonomy" id="550447"/>
    <lineage>
        <taxon>Bacteria</taxon>
        <taxon>Bacillati</taxon>
        <taxon>Bacillota</taxon>
        <taxon>Bacilli</taxon>
        <taxon>Bacillales</taxon>
        <taxon>Bacillaceae</taxon>
        <taxon>Edaphobacillus</taxon>
    </lineage>
</organism>
<name>A0A1U7PNG0_9BACI</name>
<dbReference type="Proteomes" id="UP000187550">
    <property type="component" value="Unassembled WGS sequence"/>
</dbReference>
<evidence type="ECO:0000313" key="2">
    <source>
        <dbReference type="EMBL" id="SIT73244.1"/>
    </source>
</evidence>
<dbReference type="AlphaFoldDB" id="A0A1U7PNG0"/>
<dbReference type="Gene3D" id="3.30.9.10">
    <property type="entry name" value="D-Amino Acid Oxidase, subunit A, domain 2"/>
    <property type="match status" value="1"/>
</dbReference>
<dbReference type="SUPFAM" id="SSF51905">
    <property type="entry name" value="FAD/NAD(P)-binding domain"/>
    <property type="match status" value="1"/>
</dbReference>
<reference evidence="3" key="1">
    <citation type="submission" date="2017-01" db="EMBL/GenBank/DDBJ databases">
        <authorList>
            <person name="Varghese N."/>
            <person name="Submissions S."/>
        </authorList>
    </citation>
    <scope>NUCLEOTIDE SEQUENCE [LARGE SCALE GENOMIC DNA]</scope>
    <source>
        <strain evidence="3">MNA4</strain>
    </source>
</reference>
<dbReference type="EMBL" id="FTPL01000001">
    <property type="protein sequence ID" value="SIT73244.1"/>
    <property type="molecule type" value="Genomic_DNA"/>
</dbReference>
<accession>A0A1U7PNG0</accession>
<dbReference type="InterPro" id="IPR036188">
    <property type="entry name" value="FAD/NAD-bd_sf"/>
</dbReference>
<dbReference type="Gene3D" id="3.50.50.60">
    <property type="entry name" value="FAD/NAD(P)-binding domain"/>
    <property type="match status" value="1"/>
</dbReference>
<dbReference type="OrthoDB" id="9794226at2"/>
<keyword evidence="3" id="KW-1185">Reference proteome</keyword>
<sequence length="367" mass="40692">MSRQYDVVVIGSGVVGSSIAYHLSERKTKKVAVIDKGFILTGTSGSTQAWVWVHNKTPSWYGELSMYSAELYPTLKKRIGDVEYKRTGGIAPFFDEKDREHALRLAEMQEKVGIDVKVLTREELLEKEPFLSEKAAGATYSDIDGNVNPFRLVELYTKAAKKNGVDFSFYNPVTEIRRDKGYYQIRTEKEGVFTAKQIVLAGGVWTGELGRMLDITIPVKQVRGQILVTEPLEPFIQTTIAGVRQAENGEVLIGYSKEEVGYNRQTTLDVMQETAGMALDYFPVLAEANVVRCFSGVRVIPKDGLPILGQIPGMENAYVAVTHSGVTLSPLIGTLMTELVMDRETSLDLSKMSLSRFERSAAGELIV</sequence>
<dbReference type="PANTHER" id="PTHR13847">
    <property type="entry name" value="SARCOSINE DEHYDROGENASE-RELATED"/>
    <property type="match status" value="1"/>
</dbReference>
<dbReference type="SUPFAM" id="SSF54373">
    <property type="entry name" value="FAD-linked reductases, C-terminal domain"/>
    <property type="match status" value="1"/>
</dbReference>
<feature type="domain" description="FAD dependent oxidoreductase" evidence="1">
    <location>
        <begin position="6"/>
        <end position="339"/>
    </location>
</feature>
<gene>
    <name evidence="2" type="ORF">SAMN05428946_0956</name>
</gene>
<proteinExistence type="predicted"/>
<protein>
    <submittedName>
        <fullName evidence="2">Sarcosine oxidase subunit beta</fullName>
    </submittedName>
</protein>
<dbReference type="GO" id="GO:0005737">
    <property type="term" value="C:cytoplasm"/>
    <property type="evidence" value="ECO:0007669"/>
    <property type="project" value="TreeGrafter"/>
</dbReference>
<dbReference type="RefSeq" id="WP_076757180.1">
    <property type="nucleotide sequence ID" value="NZ_FTPL01000001.1"/>
</dbReference>
<dbReference type="Pfam" id="PF01266">
    <property type="entry name" value="DAO"/>
    <property type="match status" value="1"/>
</dbReference>
<evidence type="ECO:0000313" key="3">
    <source>
        <dbReference type="Proteomes" id="UP000187550"/>
    </source>
</evidence>
<dbReference type="STRING" id="550447.SAMN05428946_0956"/>
<dbReference type="InterPro" id="IPR006076">
    <property type="entry name" value="FAD-dep_OxRdtase"/>
</dbReference>
<evidence type="ECO:0000259" key="1">
    <source>
        <dbReference type="Pfam" id="PF01266"/>
    </source>
</evidence>